<evidence type="ECO:0000259" key="1">
    <source>
        <dbReference type="Pfam" id="PF21307"/>
    </source>
</evidence>
<dbReference type="EMBL" id="LJCR01000437">
    <property type="protein sequence ID" value="KPV52770.1"/>
    <property type="molecule type" value="Genomic_DNA"/>
</dbReference>
<accession>A0A0P9D488</accession>
<dbReference type="FunFam" id="1.50.10.10:FF:000028">
    <property type="entry name" value="Alpha-L-fucosidase 2"/>
    <property type="match status" value="1"/>
</dbReference>
<dbReference type="Gene3D" id="1.50.10.10">
    <property type="match status" value="1"/>
</dbReference>
<dbReference type="GO" id="GO:0005975">
    <property type="term" value="P:carbohydrate metabolic process"/>
    <property type="evidence" value="ECO:0007669"/>
    <property type="project" value="InterPro"/>
</dbReference>
<comment type="caution">
    <text evidence="3">The sequence shown here is derived from an EMBL/GenBank/DDBJ whole genome shotgun (WGS) entry which is preliminary data.</text>
</comment>
<organism evidence="3 4">
    <name type="scientific">Kouleothrix aurantiaca</name>
    <dbReference type="NCBI Taxonomy" id="186479"/>
    <lineage>
        <taxon>Bacteria</taxon>
        <taxon>Bacillati</taxon>
        <taxon>Chloroflexota</taxon>
        <taxon>Chloroflexia</taxon>
        <taxon>Chloroflexales</taxon>
        <taxon>Roseiflexineae</taxon>
        <taxon>Roseiflexaceae</taxon>
        <taxon>Kouleothrix</taxon>
    </lineage>
</organism>
<feature type="domain" description="Glycosyl hydrolase family 95 catalytic" evidence="2">
    <location>
        <begin position="3"/>
        <end position="418"/>
    </location>
</feature>
<dbReference type="Pfam" id="PF22124">
    <property type="entry name" value="Glyco_hydro_95_cat"/>
    <property type="match status" value="1"/>
</dbReference>
<dbReference type="Proteomes" id="UP000050509">
    <property type="component" value="Unassembled WGS sequence"/>
</dbReference>
<name>A0A0P9D488_9CHLR</name>
<sequence length="519" mass="56893">RRSYADLRGAHIADNGALFGRVALDLGSTDAANLPTDERVRRWRISNDPQLVTLLFQYGRYLLIASSRPGTQPANLQGIWNDEIRPPWSANWTLNINAEMNYWPAETTNLAECHEPLFDLIAELSSAGRATAAPNYGCRGWVAHHNTDLWRQSSPPGDYGRGNPVWAAWPMGGAWLCQHLWEHYAFGGDETFLRERAYPLMRGAAEFCLDWLIEDGQGHLVTAPATSPENHFTTQSGVQGSVSMATTMDMAIIADLFANCSAAARILGTDAEFRDALDAARQRLYPTKIGRHGQVQEWFEDWDDPNDHHRHVSHLFGLYPGHAITPHSTPELFAAARRTLDLRGDAGTGWSMAWKLNFWARLLDGERAYALLTHLIGLQTQSKVVFEGGGLYPNLLGAHPPFQIDGNFGLTAAIAELLLQSHAGELHLLPALPAAWPNGSVSGLRARGGYECDLAWRDGQLHSATIRAAHAGECCVRVAQPCAITLDGQRIASSAGAAESVCFTAEMGRSYEVSPLAAQ</sequence>
<proteinExistence type="predicted"/>
<feature type="domain" description="Alpha fucosidase A-like C-terminal" evidence="1">
    <location>
        <begin position="420"/>
        <end position="513"/>
    </location>
</feature>
<dbReference type="InterPro" id="IPR012341">
    <property type="entry name" value="6hp_glycosidase-like_sf"/>
</dbReference>
<dbReference type="Pfam" id="PF21307">
    <property type="entry name" value="Glyco_hydro_95_C"/>
    <property type="match status" value="1"/>
</dbReference>
<dbReference type="PANTHER" id="PTHR31084">
    <property type="entry name" value="ALPHA-L-FUCOSIDASE 2"/>
    <property type="match status" value="1"/>
</dbReference>
<keyword evidence="4" id="KW-1185">Reference proteome</keyword>
<gene>
    <name evidence="3" type="ORF">SE17_13500</name>
</gene>
<dbReference type="InterPro" id="IPR049053">
    <property type="entry name" value="AFCA-like_C"/>
</dbReference>
<evidence type="ECO:0000313" key="3">
    <source>
        <dbReference type="EMBL" id="KPV52770.1"/>
    </source>
</evidence>
<dbReference type="PATRIC" id="fig|186479.3.peg.8286"/>
<protein>
    <submittedName>
        <fullName evidence="3">Alpha-L-fucosidase</fullName>
    </submittedName>
</protein>
<feature type="non-terminal residue" evidence="3">
    <location>
        <position position="1"/>
    </location>
</feature>
<dbReference type="GO" id="GO:0004560">
    <property type="term" value="F:alpha-L-fucosidase activity"/>
    <property type="evidence" value="ECO:0007669"/>
    <property type="project" value="TreeGrafter"/>
</dbReference>
<evidence type="ECO:0000313" key="4">
    <source>
        <dbReference type="Proteomes" id="UP000050509"/>
    </source>
</evidence>
<dbReference type="AlphaFoldDB" id="A0A0P9D488"/>
<evidence type="ECO:0000259" key="2">
    <source>
        <dbReference type="Pfam" id="PF22124"/>
    </source>
</evidence>
<dbReference type="InterPro" id="IPR008928">
    <property type="entry name" value="6-hairpin_glycosidase_sf"/>
</dbReference>
<dbReference type="PANTHER" id="PTHR31084:SF0">
    <property type="entry name" value="ALPHA-L-FUCOSIDASE 2"/>
    <property type="match status" value="1"/>
</dbReference>
<reference evidence="3 4" key="1">
    <citation type="submission" date="2015-09" db="EMBL/GenBank/DDBJ databases">
        <title>Draft genome sequence of Kouleothrix aurantiaca JCM 19913.</title>
        <authorList>
            <person name="Hemp J."/>
        </authorList>
    </citation>
    <scope>NUCLEOTIDE SEQUENCE [LARGE SCALE GENOMIC DNA]</scope>
    <source>
        <strain evidence="3 4">COM-B</strain>
    </source>
</reference>
<dbReference type="SUPFAM" id="SSF48208">
    <property type="entry name" value="Six-hairpin glycosidases"/>
    <property type="match status" value="1"/>
</dbReference>
<dbReference type="InterPro" id="IPR054363">
    <property type="entry name" value="GH95_cat"/>
</dbReference>